<feature type="domain" description="DUF6933" evidence="2">
    <location>
        <begin position="2"/>
        <end position="152"/>
    </location>
</feature>
<dbReference type="EMBL" id="MIJE01000022">
    <property type="protein sequence ID" value="OEF97046.1"/>
    <property type="molecule type" value="Genomic_DNA"/>
</dbReference>
<organism evidence="3 4">
    <name type="scientific">Desulfuribacillus alkaliarsenatis</name>
    <dbReference type="NCBI Taxonomy" id="766136"/>
    <lineage>
        <taxon>Bacteria</taxon>
        <taxon>Bacillati</taxon>
        <taxon>Bacillota</taxon>
        <taxon>Desulfuribacillia</taxon>
        <taxon>Desulfuribacillales</taxon>
        <taxon>Desulfuribacillaceae</taxon>
        <taxon>Desulfuribacillus</taxon>
    </lineage>
</organism>
<dbReference type="PANTHER" id="PTHR41878:SF1">
    <property type="entry name" value="TNPR PROTEIN"/>
    <property type="match status" value="1"/>
</dbReference>
<dbReference type="AlphaFoldDB" id="A0A1E5G251"/>
<dbReference type="OrthoDB" id="9801392at2"/>
<keyword evidence="4" id="KW-1185">Reference proteome</keyword>
<gene>
    <name evidence="3" type="ORF">BHF68_05455</name>
</gene>
<evidence type="ECO:0000259" key="1">
    <source>
        <dbReference type="Pfam" id="PF07929"/>
    </source>
</evidence>
<evidence type="ECO:0000259" key="2">
    <source>
        <dbReference type="Pfam" id="PF22016"/>
    </source>
</evidence>
<sequence length="366" mass="42418">MQIALTKKLSEAMGINPPAVHEDGNPLFSWTANWTKVWDNRRVEDMLVLVNNATRFTVAIYQVKRKDLKNVAEMMRTAISNTLLSMNLNPDLVQEYMQLAGEVEFAQNRNRQTAAWITKAGQECAFHVGNEYNGIAKMFSDTVGLSANYRIVNYSGNNYEGFYPYKSMINALSELTGKQAYKYRAFELMITLDLEVYKAERRIIVPADIEFTRLHKVLQSVFDWENCHLYDFTISDDNNGVTVSRLVPFEEDLEYDENATLMKGHTLSEFFPECKHMIYTYDMGDNWEHEIKFVRVIEEHDKESPYLLEASGQTPPEDVGGVGGFVSFREIMLNPNHPEYGEMKEWAKYWTIELVDWKSRPRVIMV</sequence>
<dbReference type="Proteomes" id="UP000094296">
    <property type="component" value="Unassembled WGS sequence"/>
</dbReference>
<accession>A0A1E5G251</accession>
<dbReference type="InterPro" id="IPR053864">
    <property type="entry name" value="DUF6933"/>
</dbReference>
<dbReference type="RefSeq" id="WP_069643092.1">
    <property type="nucleotide sequence ID" value="NZ_MIJE01000022.1"/>
</dbReference>
<dbReference type="Gene3D" id="3.10.290.30">
    <property type="entry name" value="MM3350-like"/>
    <property type="match status" value="1"/>
</dbReference>
<dbReference type="Pfam" id="PF22016">
    <property type="entry name" value="DUF6933"/>
    <property type="match status" value="1"/>
</dbReference>
<evidence type="ECO:0000313" key="3">
    <source>
        <dbReference type="EMBL" id="OEF97046.1"/>
    </source>
</evidence>
<dbReference type="Pfam" id="PF07929">
    <property type="entry name" value="PRiA4_ORF3"/>
    <property type="match status" value="1"/>
</dbReference>
<proteinExistence type="predicted"/>
<feature type="domain" description="Plasmid pRiA4b Orf3-like" evidence="1">
    <location>
        <begin position="185"/>
        <end position="357"/>
    </location>
</feature>
<dbReference type="PANTHER" id="PTHR41878">
    <property type="entry name" value="LEXA REPRESSOR-RELATED"/>
    <property type="match status" value="1"/>
</dbReference>
<protein>
    <submittedName>
        <fullName evidence="3">Uncharacterized protein</fullName>
    </submittedName>
</protein>
<dbReference type="STRING" id="766136.BHF68_05455"/>
<comment type="caution">
    <text evidence="3">The sequence shown here is derived from an EMBL/GenBank/DDBJ whole genome shotgun (WGS) entry which is preliminary data.</text>
</comment>
<dbReference type="InterPro" id="IPR024047">
    <property type="entry name" value="MM3350-like_sf"/>
</dbReference>
<name>A0A1E5G251_9FIRM</name>
<reference evidence="3 4" key="1">
    <citation type="submission" date="2016-09" db="EMBL/GenBank/DDBJ databases">
        <title>Draft genome sequence for the type strain of Desulfuribacillus alkaliarsenatis AHT28, an obligately anaerobic, sulfidogenic bacterium isolated from Russian soda lake sediments.</title>
        <authorList>
            <person name="Abin C.A."/>
            <person name="Hollibaugh J.T."/>
        </authorList>
    </citation>
    <scope>NUCLEOTIDE SEQUENCE [LARGE SCALE GENOMIC DNA]</scope>
    <source>
        <strain evidence="3 4">AHT28</strain>
    </source>
</reference>
<dbReference type="SUPFAM" id="SSF159941">
    <property type="entry name" value="MM3350-like"/>
    <property type="match status" value="1"/>
</dbReference>
<evidence type="ECO:0000313" key="4">
    <source>
        <dbReference type="Proteomes" id="UP000094296"/>
    </source>
</evidence>
<dbReference type="InterPro" id="IPR012912">
    <property type="entry name" value="Plasmid_pRiA4b_Orf3-like"/>
</dbReference>